<keyword evidence="12" id="KW-1185">Reference proteome</keyword>
<comment type="caution">
    <text evidence="11">The sequence shown here is derived from an EMBL/GenBank/DDBJ whole genome shotgun (WGS) entry which is preliminary data.</text>
</comment>
<dbReference type="InterPro" id="IPR023535">
    <property type="entry name" value="TC-AMP_synthase"/>
</dbReference>
<evidence type="ECO:0000256" key="1">
    <source>
        <dbReference type="ARBA" id="ARBA00004496"/>
    </source>
</evidence>
<keyword evidence="5 9" id="KW-0548">Nucleotidyltransferase</keyword>
<dbReference type="GO" id="GO:0000049">
    <property type="term" value="F:tRNA binding"/>
    <property type="evidence" value="ECO:0007669"/>
    <property type="project" value="TreeGrafter"/>
</dbReference>
<dbReference type="RefSeq" id="WP_126793344.1">
    <property type="nucleotide sequence ID" value="NZ_PIPI01000006.1"/>
</dbReference>
<evidence type="ECO:0000256" key="3">
    <source>
        <dbReference type="ARBA" id="ARBA00022679"/>
    </source>
</evidence>
<dbReference type="OrthoDB" id="9814580at2"/>
<proteinExistence type="inferred from homology"/>
<gene>
    <name evidence="9" type="primary">tsaC</name>
    <name evidence="11" type="ORF">CWE06_09125</name>
</gene>
<evidence type="ECO:0000256" key="5">
    <source>
        <dbReference type="ARBA" id="ARBA00022695"/>
    </source>
</evidence>
<dbReference type="GO" id="GO:0002949">
    <property type="term" value="P:tRNA threonylcarbamoyladenosine modification"/>
    <property type="evidence" value="ECO:0007669"/>
    <property type="project" value="UniProtKB-UniRule"/>
</dbReference>
<evidence type="ECO:0000256" key="7">
    <source>
        <dbReference type="ARBA" id="ARBA00022840"/>
    </source>
</evidence>
<name>A0A432VS49_9GAMM</name>
<dbReference type="Proteomes" id="UP000288212">
    <property type="component" value="Unassembled WGS sequence"/>
</dbReference>
<dbReference type="HAMAP" id="MF_01852">
    <property type="entry name" value="TsaC"/>
    <property type="match status" value="1"/>
</dbReference>
<keyword evidence="2 9" id="KW-0963">Cytoplasm</keyword>
<evidence type="ECO:0000256" key="2">
    <source>
        <dbReference type="ARBA" id="ARBA00022490"/>
    </source>
</evidence>
<accession>A0A432VS49</accession>
<dbReference type="GO" id="GO:0005737">
    <property type="term" value="C:cytoplasm"/>
    <property type="evidence" value="ECO:0007669"/>
    <property type="project" value="UniProtKB-SubCell"/>
</dbReference>
<dbReference type="InterPro" id="IPR017945">
    <property type="entry name" value="DHBP_synth_RibB-like_a/b_dom"/>
</dbReference>
<evidence type="ECO:0000313" key="11">
    <source>
        <dbReference type="EMBL" id="RUO19185.1"/>
    </source>
</evidence>
<comment type="function">
    <text evidence="9">Required for the formation of a threonylcarbamoyl group on adenosine at position 37 (t(6)A37) in tRNAs that read codons beginning with adenine. Catalyzes the conversion of L-threonine, HCO(3)(-)/CO(2) and ATP to give threonylcarbamoyl-AMP (TC-AMP) as the acyladenylate intermediate, with the release of diphosphate.</text>
</comment>
<dbReference type="NCBIfam" id="TIGR00057">
    <property type="entry name" value="L-threonylcarbamoyladenylate synthase"/>
    <property type="match status" value="1"/>
</dbReference>
<keyword evidence="4 9" id="KW-0819">tRNA processing</keyword>
<dbReference type="PANTHER" id="PTHR17490">
    <property type="entry name" value="SUA5"/>
    <property type="match status" value="1"/>
</dbReference>
<evidence type="ECO:0000259" key="10">
    <source>
        <dbReference type="PROSITE" id="PS51163"/>
    </source>
</evidence>
<sequence>MSYPISDPTQDNFAAAKAAIANHGLIAYPTEAVFGLGCAPYDEVAVRKLLALKQRPEAKGLILIAADYSQLLDYVDDSKIPQDKRFQVFSHWPGPVTLVLPAKANVPSFLRGEFDTIAVRVTAFEPVRALCRALGTPLVSTSANYTGKPPLRSAEAVAAELGHELDWIMAGETGGRTDPSQIINPLTGATLR</sequence>
<comment type="subcellular location">
    <subcellularLocation>
        <location evidence="1 9">Cytoplasm</location>
    </subcellularLocation>
</comment>
<evidence type="ECO:0000256" key="8">
    <source>
        <dbReference type="ARBA" id="ARBA00048366"/>
    </source>
</evidence>
<comment type="catalytic activity">
    <reaction evidence="8 9">
        <text>L-threonine + hydrogencarbonate + ATP = L-threonylcarbamoyladenylate + diphosphate + H2O</text>
        <dbReference type="Rhea" id="RHEA:36407"/>
        <dbReference type="ChEBI" id="CHEBI:15377"/>
        <dbReference type="ChEBI" id="CHEBI:17544"/>
        <dbReference type="ChEBI" id="CHEBI:30616"/>
        <dbReference type="ChEBI" id="CHEBI:33019"/>
        <dbReference type="ChEBI" id="CHEBI:57926"/>
        <dbReference type="ChEBI" id="CHEBI:73682"/>
        <dbReference type="EC" id="2.7.7.87"/>
    </reaction>
</comment>
<evidence type="ECO:0000256" key="4">
    <source>
        <dbReference type="ARBA" id="ARBA00022694"/>
    </source>
</evidence>
<dbReference type="AlphaFoldDB" id="A0A432VS49"/>
<dbReference type="FunFam" id="3.90.870.10:FF:000004">
    <property type="entry name" value="Threonylcarbamoyl-AMP synthase"/>
    <property type="match status" value="1"/>
</dbReference>
<dbReference type="PANTHER" id="PTHR17490:SF18">
    <property type="entry name" value="THREONYLCARBAMOYL-AMP SYNTHASE"/>
    <property type="match status" value="1"/>
</dbReference>
<dbReference type="GO" id="GO:0003725">
    <property type="term" value="F:double-stranded RNA binding"/>
    <property type="evidence" value="ECO:0007669"/>
    <property type="project" value="InterPro"/>
</dbReference>
<dbReference type="GO" id="GO:0061710">
    <property type="term" value="F:L-threonylcarbamoyladenylate synthase"/>
    <property type="evidence" value="ECO:0007669"/>
    <property type="project" value="UniProtKB-EC"/>
</dbReference>
<dbReference type="GO" id="GO:0006450">
    <property type="term" value="P:regulation of translational fidelity"/>
    <property type="evidence" value="ECO:0007669"/>
    <property type="project" value="TreeGrafter"/>
</dbReference>
<dbReference type="Pfam" id="PF01300">
    <property type="entry name" value="Sua5_yciO_yrdC"/>
    <property type="match status" value="1"/>
</dbReference>
<feature type="domain" description="YrdC-like" evidence="10">
    <location>
        <begin position="10"/>
        <end position="192"/>
    </location>
</feature>
<evidence type="ECO:0000313" key="12">
    <source>
        <dbReference type="Proteomes" id="UP000288212"/>
    </source>
</evidence>
<dbReference type="GO" id="GO:0005524">
    <property type="term" value="F:ATP binding"/>
    <property type="evidence" value="ECO:0007669"/>
    <property type="project" value="UniProtKB-UniRule"/>
</dbReference>
<dbReference type="InterPro" id="IPR006070">
    <property type="entry name" value="Sua5-like_dom"/>
</dbReference>
<keyword evidence="6 9" id="KW-0547">Nucleotide-binding</keyword>
<evidence type="ECO:0000256" key="6">
    <source>
        <dbReference type="ARBA" id="ARBA00022741"/>
    </source>
</evidence>
<dbReference type="InterPro" id="IPR050156">
    <property type="entry name" value="TC-AMP_synthase_SUA5"/>
</dbReference>
<keyword evidence="3 9" id="KW-0808">Transferase</keyword>
<reference evidence="11 12" key="1">
    <citation type="journal article" date="2011" name="Front. Microbiol.">
        <title>Genomic signatures of strain selection and enhancement in Bacillus atrophaeus var. globigii, a historical biowarfare simulant.</title>
        <authorList>
            <person name="Gibbons H.S."/>
            <person name="Broomall S.M."/>
            <person name="McNew L.A."/>
            <person name="Daligault H."/>
            <person name="Chapman C."/>
            <person name="Bruce D."/>
            <person name="Karavis M."/>
            <person name="Krepps M."/>
            <person name="McGregor P.A."/>
            <person name="Hong C."/>
            <person name="Park K.H."/>
            <person name="Akmal A."/>
            <person name="Feldman A."/>
            <person name="Lin J.S."/>
            <person name="Chang W.E."/>
            <person name="Higgs B.W."/>
            <person name="Demirev P."/>
            <person name="Lindquist J."/>
            <person name="Liem A."/>
            <person name="Fochler E."/>
            <person name="Read T.D."/>
            <person name="Tapia R."/>
            <person name="Johnson S."/>
            <person name="Bishop-Lilly K.A."/>
            <person name="Detter C."/>
            <person name="Han C."/>
            <person name="Sozhamannan S."/>
            <person name="Rosenzweig C.N."/>
            <person name="Skowronski E.W."/>
        </authorList>
    </citation>
    <scope>NUCLEOTIDE SEQUENCE [LARGE SCALE GENOMIC DNA]</scope>
    <source>
        <strain evidence="11 12">AK5</strain>
    </source>
</reference>
<protein>
    <recommendedName>
        <fullName evidence="9">Threonylcarbamoyl-AMP synthase</fullName>
        <shortName evidence="9">TC-AMP synthase</shortName>
        <ecNumber evidence="9">2.7.7.87</ecNumber>
    </recommendedName>
    <alternativeName>
        <fullName evidence="9">L-threonylcarbamoyladenylate synthase</fullName>
    </alternativeName>
    <alternativeName>
        <fullName evidence="9">t(6)A37 threonylcarbamoyladenosine biosynthesis protein TsaC</fullName>
    </alternativeName>
    <alternativeName>
        <fullName evidence="9">tRNA threonylcarbamoyladenosine biosynthesis protein TsaC</fullName>
    </alternativeName>
</protein>
<keyword evidence="7 9" id="KW-0067">ATP-binding</keyword>
<comment type="similarity">
    <text evidence="9">Belongs to the SUA5 family. TsaC subfamily.</text>
</comment>
<evidence type="ECO:0000256" key="9">
    <source>
        <dbReference type="HAMAP-Rule" id="MF_01852"/>
    </source>
</evidence>
<dbReference type="PROSITE" id="PS51163">
    <property type="entry name" value="YRDC"/>
    <property type="match status" value="1"/>
</dbReference>
<organism evidence="11 12">
    <name type="scientific">Aliidiomarina haloalkalitolerans</name>
    <dbReference type="NCBI Taxonomy" id="859059"/>
    <lineage>
        <taxon>Bacteria</taxon>
        <taxon>Pseudomonadati</taxon>
        <taxon>Pseudomonadota</taxon>
        <taxon>Gammaproteobacteria</taxon>
        <taxon>Alteromonadales</taxon>
        <taxon>Idiomarinaceae</taxon>
        <taxon>Aliidiomarina</taxon>
    </lineage>
</organism>
<dbReference type="EC" id="2.7.7.87" evidence="9"/>
<dbReference type="EMBL" id="PIPI01000006">
    <property type="protein sequence ID" value="RUO19185.1"/>
    <property type="molecule type" value="Genomic_DNA"/>
</dbReference>
<dbReference type="Gene3D" id="3.90.870.10">
    <property type="entry name" value="DHBP synthase"/>
    <property type="match status" value="1"/>
</dbReference>
<dbReference type="SUPFAM" id="SSF55821">
    <property type="entry name" value="YrdC/RibB"/>
    <property type="match status" value="1"/>
</dbReference>